<dbReference type="PANTHER" id="PTHR13325">
    <property type="entry name" value="PROTEASE M50 MEMBRANE-BOUND TRANSCRIPTION FACTOR SITE 2 PROTEASE"/>
    <property type="match status" value="1"/>
</dbReference>
<dbReference type="STRING" id="5353.A0A1Q3EJQ2"/>
<accession>A0A1Q3EJQ2</accession>
<dbReference type="GO" id="GO:0012505">
    <property type="term" value="C:endomembrane system"/>
    <property type="evidence" value="ECO:0007669"/>
    <property type="project" value="UniProtKB-SubCell"/>
</dbReference>
<evidence type="ECO:0000256" key="7">
    <source>
        <dbReference type="SAM" id="Phobius"/>
    </source>
</evidence>
<keyword evidence="10" id="KW-1185">Reference proteome</keyword>
<dbReference type="EMBL" id="BDGU01000440">
    <property type="protein sequence ID" value="GAW07421.1"/>
    <property type="molecule type" value="Genomic_DNA"/>
</dbReference>
<feature type="region of interest" description="Disordered" evidence="6">
    <location>
        <begin position="1"/>
        <end position="33"/>
    </location>
</feature>
<evidence type="ECO:0000256" key="5">
    <source>
        <dbReference type="ARBA" id="ARBA00032658"/>
    </source>
</evidence>
<keyword evidence="9" id="KW-0645">Protease</keyword>
<evidence type="ECO:0000256" key="6">
    <source>
        <dbReference type="SAM" id="MobiDB-lite"/>
    </source>
</evidence>
<dbReference type="GO" id="GO:1905897">
    <property type="term" value="P:regulation of response to endoplasmic reticulum stress"/>
    <property type="evidence" value="ECO:0007669"/>
    <property type="project" value="TreeGrafter"/>
</dbReference>
<reference evidence="9 10" key="1">
    <citation type="submission" date="2016-08" db="EMBL/GenBank/DDBJ databases">
        <authorList>
            <consortium name="Lentinula edodes genome sequencing consortium"/>
            <person name="Sakamoto Y."/>
            <person name="Nakade K."/>
            <person name="Sato S."/>
            <person name="Yoshida Y."/>
            <person name="Miyazaki K."/>
            <person name="Natsume S."/>
            <person name="Konno N."/>
        </authorList>
    </citation>
    <scope>NUCLEOTIDE SEQUENCE [LARGE SCALE GENOMIC DNA]</scope>
    <source>
        <strain evidence="9 10">NBRC 111202</strain>
    </source>
</reference>
<dbReference type="PANTHER" id="PTHR13325:SF3">
    <property type="entry name" value="MEMBRANE-BOUND TRANSCRIPTION FACTOR SITE-2 PROTEASE"/>
    <property type="match status" value="1"/>
</dbReference>
<feature type="transmembrane region" description="Helical" evidence="7">
    <location>
        <begin position="351"/>
        <end position="369"/>
    </location>
</feature>
<gene>
    <name evidence="9" type="ORF">LENED_009410</name>
</gene>
<reference evidence="9 10" key="2">
    <citation type="submission" date="2017-02" db="EMBL/GenBank/DDBJ databases">
        <title>A genome survey and senescence transcriptome analysis in Lentinula edodes.</title>
        <authorList>
            <person name="Sakamoto Y."/>
            <person name="Nakade K."/>
            <person name="Sato S."/>
            <person name="Yoshida Y."/>
            <person name="Miyazaki K."/>
            <person name="Natsume S."/>
            <person name="Konno N."/>
        </authorList>
    </citation>
    <scope>NUCLEOTIDE SEQUENCE [LARGE SCALE GENOMIC DNA]</scope>
    <source>
        <strain evidence="9 10">NBRC 111202</strain>
    </source>
</reference>
<dbReference type="GO" id="GO:0016020">
    <property type="term" value="C:membrane"/>
    <property type="evidence" value="ECO:0007669"/>
    <property type="project" value="InterPro"/>
</dbReference>
<comment type="subcellular location">
    <subcellularLocation>
        <location evidence="1">Endomembrane system</location>
        <topology evidence="1">Multi-pass membrane protein</topology>
    </subcellularLocation>
</comment>
<evidence type="ECO:0000313" key="9">
    <source>
        <dbReference type="EMBL" id="GAW07421.1"/>
    </source>
</evidence>
<dbReference type="Proteomes" id="UP000188533">
    <property type="component" value="Unassembled WGS sequence"/>
</dbReference>
<feature type="transmembrane region" description="Helical" evidence="7">
    <location>
        <begin position="580"/>
        <end position="599"/>
    </location>
</feature>
<evidence type="ECO:0000256" key="1">
    <source>
        <dbReference type="ARBA" id="ARBA00004127"/>
    </source>
</evidence>
<dbReference type="Pfam" id="PF02163">
    <property type="entry name" value="Peptidase_M50"/>
    <property type="match status" value="1"/>
</dbReference>
<proteinExistence type="predicted"/>
<dbReference type="AlphaFoldDB" id="A0A1Q3EJQ2"/>
<dbReference type="InterPro" id="IPR001193">
    <property type="entry name" value="MBTPS2"/>
</dbReference>
<dbReference type="InterPro" id="IPR008915">
    <property type="entry name" value="Peptidase_M50"/>
</dbReference>
<comment type="caution">
    <text evidence="9">The sequence shown here is derived from an EMBL/GenBank/DDBJ whole genome shotgun (WGS) entry which is preliminary data.</text>
</comment>
<protein>
    <recommendedName>
        <fullName evidence="5">Endopeptidase S2P</fullName>
    </recommendedName>
</protein>
<keyword evidence="9" id="KW-0378">Hydrolase</keyword>
<dbReference type="GO" id="GO:0031293">
    <property type="term" value="P:membrane protein intracellular domain proteolysis"/>
    <property type="evidence" value="ECO:0007669"/>
    <property type="project" value="TreeGrafter"/>
</dbReference>
<evidence type="ECO:0000256" key="2">
    <source>
        <dbReference type="ARBA" id="ARBA00022692"/>
    </source>
</evidence>
<organism evidence="9 10">
    <name type="scientific">Lentinula edodes</name>
    <name type="common">Shiitake mushroom</name>
    <name type="synonym">Lentinus edodes</name>
    <dbReference type="NCBI Taxonomy" id="5353"/>
    <lineage>
        <taxon>Eukaryota</taxon>
        <taxon>Fungi</taxon>
        <taxon>Dikarya</taxon>
        <taxon>Basidiomycota</taxon>
        <taxon>Agaricomycotina</taxon>
        <taxon>Agaricomycetes</taxon>
        <taxon>Agaricomycetidae</taxon>
        <taxon>Agaricales</taxon>
        <taxon>Marasmiineae</taxon>
        <taxon>Omphalotaceae</taxon>
        <taxon>Lentinula</taxon>
    </lineage>
</organism>
<dbReference type="GO" id="GO:0004222">
    <property type="term" value="F:metalloendopeptidase activity"/>
    <property type="evidence" value="ECO:0007669"/>
    <property type="project" value="InterPro"/>
</dbReference>
<evidence type="ECO:0000259" key="8">
    <source>
        <dbReference type="Pfam" id="PF02163"/>
    </source>
</evidence>
<feature type="transmembrane region" description="Helical" evidence="7">
    <location>
        <begin position="311"/>
        <end position="331"/>
    </location>
</feature>
<evidence type="ECO:0000313" key="10">
    <source>
        <dbReference type="Proteomes" id="UP000188533"/>
    </source>
</evidence>
<keyword evidence="3 7" id="KW-1133">Transmembrane helix</keyword>
<feature type="transmembrane region" description="Helical" evidence="7">
    <location>
        <begin position="285"/>
        <end position="304"/>
    </location>
</feature>
<name>A0A1Q3EJQ2_LENED</name>
<sequence>MDVDPLADSAPPRYAIESDEEDEYNPLQKLSSETSSPLEMKVVGDLSSNRPLIVVSGNAGKYWAKGNSLGEQTGAVYVNDTQVGLVFTPSWSKSTIIVSETFARLPVANMHSYAEKLVEHLKPASIVLLDTYPTPIYVSSQPIALQDAPIRYLSTHQVDHTISSLAERFSPPNFVHSTTSAALMSYVASTPQTTSRPDLKATLLLLPFPRIPTPAPKILGRSDFSHLTEDEYQWSEVMMNIIQKLLFVAVGEKPDAWHTPLNSSSRKSSVNVFVKAQIPGVTVPWAHLPIIVIAVCLCQIVHELGHAIAGALYSVPITSLGMSLTLVIPSAFVSFPTGFLSSLDVISRARIIAAGPWHNLVLWVFLAVLGRTTDLVERATGVGNILVSLGWEDMSNVGRVVVGLDDDSPLNSVLKVGSVITALDDTSLADEEDRWSQYLMPQIPSDIPWYGWCVSREIMQTSSSDCCSEVHPTLDYLCFDSLGYGKGEEMTVMTMRISFCGTGQGKRSGNRYPDFWSYLQMATLSLFVFNLLPLPFLDGAQLLNALLDYVRPVSELGVDEESGISQRGPAALWKRRFERLVQFGTLGMILLYMLLRVGGTSV</sequence>
<keyword evidence="4 7" id="KW-0472">Membrane</keyword>
<dbReference type="GO" id="GO:0005737">
    <property type="term" value="C:cytoplasm"/>
    <property type="evidence" value="ECO:0007669"/>
    <property type="project" value="TreeGrafter"/>
</dbReference>
<dbReference type="PRINTS" id="PR01000">
    <property type="entry name" value="SREBPS2PTASE"/>
</dbReference>
<evidence type="ECO:0000256" key="4">
    <source>
        <dbReference type="ARBA" id="ARBA00023136"/>
    </source>
</evidence>
<evidence type="ECO:0000256" key="3">
    <source>
        <dbReference type="ARBA" id="ARBA00022989"/>
    </source>
</evidence>
<keyword evidence="2 7" id="KW-0812">Transmembrane</keyword>
<feature type="transmembrane region" description="Helical" evidence="7">
    <location>
        <begin position="515"/>
        <end position="537"/>
    </location>
</feature>
<feature type="domain" description="Peptidase M50" evidence="8">
    <location>
        <begin position="291"/>
        <end position="551"/>
    </location>
</feature>